<protein>
    <submittedName>
        <fullName evidence="1">Uncharacterized protein</fullName>
    </submittedName>
</protein>
<proteinExistence type="predicted"/>
<gene>
    <name evidence="1" type="ORF">BDZ94DRAFT_1165856</name>
</gene>
<comment type="caution">
    <text evidence="1">The sequence shown here is derived from an EMBL/GenBank/DDBJ whole genome shotgun (WGS) entry which is preliminary data.</text>
</comment>
<sequence>MSSRPTHTPTRGPSFKINVPAGWYAIVTAISRKQYMQALEVSFDIVVPDARIFGSSFGKNNDLMKITLDNTSSLPFKEQEDAYDLEFKFYYSKAEKKNAENLVDNQELSTRIHPLRTEKTPGSFKGPDNVTYFVFVEDTPNQEANTGQYDDAVAMIYLVEKL</sequence>
<name>A0A9P5Y652_9AGAR</name>
<keyword evidence="2" id="KW-1185">Reference proteome</keyword>
<dbReference type="OrthoDB" id="2972000at2759"/>
<reference evidence="1" key="1">
    <citation type="submission" date="2020-11" db="EMBL/GenBank/DDBJ databases">
        <authorList>
            <consortium name="DOE Joint Genome Institute"/>
            <person name="Ahrendt S."/>
            <person name="Riley R."/>
            <person name="Andreopoulos W."/>
            <person name="Labutti K."/>
            <person name="Pangilinan J."/>
            <person name="Ruiz-Duenas F.J."/>
            <person name="Barrasa J.M."/>
            <person name="Sanchez-Garcia M."/>
            <person name="Camarero S."/>
            <person name="Miyauchi S."/>
            <person name="Serrano A."/>
            <person name="Linde D."/>
            <person name="Babiker R."/>
            <person name="Drula E."/>
            <person name="Ayuso-Fernandez I."/>
            <person name="Pacheco R."/>
            <person name="Padilla G."/>
            <person name="Ferreira P."/>
            <person name="Barriuso J."/>
            <person name="Kellner H."/>
            <person name="Castanera R."/>
            <person name="Alfaro M."/>
            <person name="Ramirez L."/>
            <person name="Pisabarro A.G."/>
            <person name="Kuo A."/>
            <person name="Tritt A."/>
            <person name="Lipzen A."/>
            <person name="He G."/>
            <person name="Yan M."/>
            <person name="Ng V."/>
            <person name="Cullen D."/>
            <person name="Martin F."/>
            <person name="Rosso M.-N."/>
            <person name="Henrissat B."/>
            <person name="Hibbett D."/>
            <person name="Martinez A.T."/>
            <person name="Grigoriev I.V."/>
        </authorList>
    </citation>
    <scope>NUCLEOTIDE SEQUENCE</scope>
    <source>
        <strain evidence="1">CBS 247.69</strain>
    </source>
</reference>
<dbReference type="Proteomes" id="UP000807353">
    <property type="component" value="Unassembled WGS sequence"/>
</dbReference>
<organism evidence="1 2">
    <name type="scientific">Collybia nuda</name>
    <dbReference type="NCBI Taxonomy" id="64659"/>
    <lineage>
        <taxon>Eukaryota</taxon>
        <taxon>Fungi</taxon>
        <taxon>Dikarya</taxon>
        <taxon>Basidiomycota</taxon>
        <taxon>Agaricomycotina</taxon>
        <taxon>Agaricomycetes</taxon>
        <taxon>Agaricomycetidae</taxon>
        <taxon>Agaricales</taxon>
        <taxon>Tricholomatineae</taxon>
        <taxon>Clitocybaceae</taxon>
        <taxon>Collybia</taxon>
    </lineage>
</organism>
<dbReference type="EMBL" id="MU150272">
    <property type="protein sequence ID" value="KAF9462371.1"/>
    <property type="molecule type" value="Genomic_DNA"/>
</dbReference>
<evidence type="ECO:0000313" key="1">
    <source>
        <dbReference type="EMBL" id="KAF9462371.1"/>
    </source>
</evidence>
<dbReference type="AlphaFoldDB" id="A0A9P5Y652"/>
<evidence type="ECO:0000313" key="2">
    <source>
        <dbReference type="Proteomes" id="UP000807353"/>
    </source>
</evidence>
<accession>A0A9P5Y652</accession>